<evidence type="ECO:0000256" key="2">
    <source>
        <dbReference type="ARBA" id="ARBA00008072"/>
    </source>
</evidence>
<evidence type="ECO:0000313" key="10">
    <source>
        <dbReference type="EMBL" id="NDV33303.1"/>
    </source>
</evidence>
<reference evidence="10" key="1">
    <citation type="journal article" date="2020" name="J. Eukaryot. Microbiol.">
        <title>De novo Sequencing, Assembly and Annotation of the Transcriptome for the Free-Living Testate Amoeba Arcella intermedia.</title>
        <authorList>
            <person name="Ribeiro G.M."/>
            <person name="Porfirio-Sousa A.L."/>
            <person name="Maurer-Alcala X.X."/>
            <person name="Katz L.A."/>
            <person name="Lahr D.J.G."/>
        </authorList>
    </citation>
    <scope>NUCLEOTIDE SEQUENCE</scope>
</reference>
<evidence type="ECO:0000256" key="4">
    <source>
        <dbReference type="ARBA" id="ARBA00022723"/>
    </source>
</evidence>
<evidence type="ECO:0000256" key="6">
    <source>
        <dbReference type="ARBA" id="ARBA00023002"/>
    </source>
</evidence>
<dbReference type="InterPro" id="IPR011032">
    <property type="entry name" value="GroES-like_sf"/>
</dbReference>
<dbReference type="InterPro" id="IPR013154">
    <property type="entry name" value="ADH-like_N"/>
</dbReference>
<comment type="similarity">
    <text evidence="2">Belongs to the zinc-containing alcohol dehydrogenase family.</text>
</comment>
<evidence type="ECO:0000259" key="8">
    <source>
        <dbReference type="Pfam" id="PF00107"/>
    </source>
</evidence>
<keyword evidence="5" id="KW-0862">Zinc</keyword>
<dbReference type="EMBL" id="GIBP01004334">
    <property type="protein sequence ID" value="NDV33303.1"/>
    <property type="molecule type" value="Transcribed_RNA"/>
</dbReference>
<evidence type="ECO:0000259" key="9">
    <source>
        <dbReference type="Pfam" id="PF08240"/>
    </source>
</evidence>
<evidence type="ECO:0000256" key="7">
    <source>
        <dbReference type="ARBA" id="ARBA00023027"/>
    </source>
</evidence>
<dbReference type="SUPFAM" id="SSF51735">
    <property type="entry name" value="NAD(P)-binding Rossmann-fold domains"/>
    <property type="match status" value="1"/>
</dbReference>
<dbReference type="GO" id="GO:0005737">
    <property type="term" value="C:cytoplasm"/>
    <property type="evidence" value="ECO:0007669"/>
    <property type="project" value="TreeGrafter"/>
</dbReference>
<organism evidence="10">
    <name type="scientific">Arcella intermedia</name>
    <dbReference type="NCBI Taxonomy" id="1963864"/>
    <lineage>
        <taxon>Eukaryota</taxon>
        <taxon>Amoebozoa</taxon>
        <taxon>Tubulinea</taxon>
        <taxon>Elardia</taxon>
        <taxon>Arcellinida</taxon>
        <taxon>Sphaerothecina</taxon>
        <taxon>Arcellidae</taxon>
        <taxon>Arcella</taxon>
    </lineage>
</organism>
<feature type="domain" description="Alcohol dehydrogenase-like N-terminal" evidence="9">
    <location>
        <begin position="7"/>
        <end position="128"/>
    </location>
</feature>
<dbReference type="GO" id="GO:0004022">
    <property type="term" value="F:alcohol dehydrogenase (NAD+) activity"/>
    <property type="evidence" value="ECO:0007669"/>
    <property type="project" value="UniProtKB-EC"/>
</dbReference>
<dbReference type="PANTHER" id="PTHR42940">
    <property type="entry name" value="ALCOHOL DEHYDROGENASE 1-RELATED"/>
    <property type="match status" value="1"/>
</dbReference>
<dbReference type="Pfam" id="PF00107">
    <property type="entry name" value="ADH_zinc_N"/>
    <property type="match status" value="1"/>
</dbReference>
<sequence length="349" mass="38368">MPNKLEPNQLLVKNMVATICGSDLHTWRGRRSAHVPLVLGHEGMGKIIGMGEPTLPQRKALKIGDRVTWSIFDRCFHCMPCTAFNIPQKCDNLFKYGHTSLEKGNGLDGCYSSHTLVRGGTHVVSIPDCISNQLAAPLNCAFSTIHAALDLKKFPEDTHFDTALVLGAGLLGLYTCIVLRHLFNVSKVFITDKNPEREQMATKFGAIPVPSLETDSQGFIQKFNTSFIQQQTKHGVDIVVETCGDPEAVPDGIHLLRFGGHFVMVGLVHPKSSLGSLTGYEIIHKCATIHGIHNYGPEHLDRSISFLSSVVDQYPFHELVSAPLPLSAMDEAFDLAASQKWSRVCVDLE</sequence>
<evidence type="ECO:0000256" key="1">
    <source>
        <dbReference type="ARBA" id="ARBA00001947"/>
    </source>
</evidence>
<keyword evidence="7" id="KW-0520">NAD</keyword>
<keyword evidence="6" id="KW-0560">Oxidoreductase</keyword>
<dbReference type="SUPFAM" id="SSF50129">
    <property type="entry name" value="GroES-like"/>
    <property type="match status" value="1"/>
</dbReference>
<dbReference type="Gene3D" id="3.90.180.10">
    <property type="entry name" value="Medium-chain alcohol dehydrogenases, catalytic domain"/>
    <property type="match status" value="1"/>
</dbReference>
<dbReference type="AlphaFoldDB" id="A0A6B2L8D9"/>
<dbReference type="GO" id="GO:0046872">
    <property type="term" value="F:metal ion binding"/>
    <property type="evidence" value="ECO:0007669"/>
    <property type="project" value="UniProtKB-KW"/>
</dbReference>
<accession>A0A6B2L8D9</accession>
<dbReference type="PANTHER" id="PTHR42940:SF3">
    <property type="entry name" value="ALCOHOL DEHYDROGENASE 1-RELATED"/>
    <property type="match status" value="1"/>
</dbReference>
<dbReference type="InterPro" id="IPR013149">
    <property type="entry name" value="ADH-like_C"/>
</dbReference>
<evidence type="ECO:0000256" key="5">
    <source>
        <dbReference type="ARBA" id="ARBA00022833"/>
    </source>
</evidence>
<dbReference type="Pfam" id="PF08240">
    <property type="entry name" value="ADH_N"/>
    <property type="match status" value="1"/>
</dbReference>
<comment type="cofactor">
    <cofactor evidence="1">
        <name>Zn(2+)</name>
        <dbReference type="ChEBI" id="CHEBI:29105"/>
    </cofactor>
</comment>
<dbReference type="EC" id="1.1.1.1" evidence="3"/>
<evidence type="ECO:0000256" key="3">
    <source>
        <dbReference type="ARBA" id="ARBA00013190"/>
    </source>
</evidence>
<dbReference type="Gene3D" id="3.40.50.720">
    <property type="entry name" value="NAD(P)-binding Rossmann-like Domain"/>
    <property type="match status" value="1"/>
</dbReference>
<keyword evidence="4" id="KW-0479">Metal-binding</keyword>
<feature type="domain" description="Alcohol dehydrogenase-like C-terminal" evidence="8">
    <location>
        <begin position="171"/>
        <end position="308"/>
    </location>
</feature>
<protein>
    <recommendedName>
        <fullName evidence="3">alcohol dehydrogenase</fullName>
        <ecNumber evidence="3">1.1.1.1</ecNumber>
    </recommendedName>
</protein>
<name>A0A6B2L8D9_9EUKA</name>
<proteinExistence type="inferred from homology"/>
<dbReference type="InterPro" id="IPR036291">
    <property type="entry name" value="NAD(P)-bd_dom_sf"/>
</dbReference>